<proteinExistence type="predicted"/>
<gene>
    <name evidence="2" type="ORF">DMAD_05067</name>
    <name evidence="1" type="ORF">DMAD_09238</name>
</gene>
<dbReference type="EMBL" id="AP029263">
    <property type="protein sequence ID" value="BFF90776.1"/>
    <property type="molecule type" value="Genomic_DNA"/>
</dbReference>
<protein>
    <submittedName>
        <fullName evidence="2">Uncharacterized protein</fullName>
    </submittedName>
</protein>
<evidence type="ECO:0000313" key="3">
    <source>
        <dbReference type="Proteomes" id="UP001500889"/>
    </source>
</evidence>
<name>A0AAU9FL68_DROMD</name>
<accession>A0AAU9FL68</accession>
<keyword evidence="3" id="KW-1185">Reference proteome</keyword>
<dbReference type="Proteomes" id="UP001500889">
    <property type="component" value="Chromosome O"/>
</dbReference>
<dbReference type="EMBL" id="AP029265">
    <property type="protein sequence ID" value="BFF96400.1"/>
    <property type="molecule type" value="Genomic_DNA"/>
</dbReference>
<reference evidence="2 3" key="1">
    <citation type="submission" date="2024-02" db="EMBL/GenBank/DDBJ databases">
        <title>A chromosome-level genome assembly of Drosophila madeirensis, a fruit fly species endemic to Madeira island.</title>
        <authorList>
            <person name="Tomihara K."/>
            <person name="Llopart A."/>
            <person name="Yamamoto D."/>
        </authorList>
    </citation>
    <scope>NUCLEOTIDE SEQUENCE [LARGE SCALE GENOMIC DNA]</scope>
    <source>
        <strain evidence="2 3">RF1</strain>
    </source>
</reference>
<dbReference type="Proteomes" id="UP001500889">
    <property type="component" value="Chromosome J"/>
</dbReference>
<sequence>MDDEEIEEPRRHWAEERQNDWGWVPQYQRRFEGFEGVNDEGNEAEPARGMSQFDDISTELFPSTDSAMHRYLYPEPDSWLQPEDEEGVERVARVAIISDEVGVSTSRTAATATVSTASLGRSPAQDTEELDLSFGSSDLQTLLGPEVNIKALTAELLQEEEKWVEAPAEWRTNTPRRLIPRSLVEMVRTSQQQGTWRRRFTLEWPESTFKISITPSGGVHIKYHPGRKGGV</sequence>
<organism evidence="2 3">
    <name type="scientific">Drosophila madeirensis</name>
    <name type="common">Fruit fly</name>
    <dbReference type="NCBI Taxonomy" id="30013"/>
    <lineage>
        <taxon>Eukaryota</taxon>
        <taxon>Metazoa</taxon>
        <taxon>Ecdysozoa</taxon>
        <taxon>Arthropoda</taxon>
        <taxon>Hexapoda</taxon>
        <taxon>Insecta</taxon>
        <taxon>Pterygota</taxon>
        <taxon>Neoptera</taxon>
        <taxon>Endopterygota</taxon>
        <taxon>Diptera</taxon>
        <taxon>Brachycera</taxon>
        <taxon>Muscomorpha</taxon>
        <taxon>Ephydroidea</taxon>
        <taxon>Drosophilidae</taxon>
        <taxon>Drosophila</taxon>
        <taxon>Sophophora</taxon>
    </lineage>
</organism>
<dbReference type="AlphaFoldDB" id="A0AAU9FL68"/>
<evidence type="ECO:0000313" key="1">
    <source>
        <dbReference type="EMBL" id="BFF90776.1"/>
    </source>
</evidence>
<evidence type="ECO:0000313" key="2">
    <source>
        <dbReference type="EMBL" id="BFF96400.1"/>
    </source>
</evidence>